<name>A0A090ZGG6_PAEMA</name>
<dbReference type="Proteomes" id="UP000442469">
    <property type="component" value="Unassembled WGS sequence"/>
</dbReference>
<dbReference type="PANTHER" id="PTHR33434:SF2">
    <property type="entry name" value="FATTY ACID-BINDING PROTEIN TM_1468"/>
    <property type="match status" value="1"/>
</dbReference>
<reference evidence="3 5" key="2">
    <citation type="submission" date="2019-11" db="EMBL/GenBank/DDBJ databases">
        <title>Draft genome sequences of five Paenibacillus species of dairy origin.</title>
        <authorList>
            <person name="Olajide A.M."/>
            <person name="Chen S."/>
            <person name="Lapointe G."/>
        </authorList>
    </citation>
    <scope>NUCLEOTIDE SEQUENCE [LARGE SCALE GENOMIC DNA]</scope>
    <source>
        <strain evidence="3 5">3CT49</strain>
    </source>
</reference>
<reference evidence="2 4" key="1">
    <citation type="submission" date="2014-04" db="EMBL/GenBank/DDBJ databases">
        <authorList>
            <person name="Bishop-Lilly K.A."/>
            <person name="Broomall S.M."/>
            <person name="Chain P.S."/>
            <person name="Chertkov O."/>
            <person name="Coyne S.R."/>
            <person name="Daligault H.E."/>
            <person name="Davenport K.W."/>
            <person name="Erkkila T."/>
            <person name="Frey K.G."/>
            <person name="Gibbons H.S."/>
            <person name="Gu W."/>
            <person name="Jaissle J."/>
            <person name="Johnson S.L."/>
            <person name="Koroleva G.I."/>
            <person name="Ladner J.T."/>
            <person name="Lo C.-C."/>
            <person name="Minogue T.D."/>
            <person name="Munk C."/>
            <person name="Palacios G.F."/>
            <person name="Redden C.L."/>
            <person name="Rosenzweig C.N."/>
            <person name="Scholz M.B."/>
            <person name="Teshima H."/>
            <person name="Xu Y."/>
        </authorList>
    </citation>
    <scope>NUCLEOTIDE SEQUENCE [LARGE SCALE GENOMIC DNA]</scope>
    <source>
        <strain evidence="2 4">8244</strain>
    </source>
</reference>
<dbReference type="PROSITE" id="PS51482">
    <property type="entry name" value="DEGV"/>
    <property type="match status" value="1"/>
</dbReference>
<dbReference type="HOGENOM" id="CLU_048251_0_1_9"/>
<evidence type="ECO:0000313" key="3">
    <source>
        <dbReference type="EMBL" id="MUG22599.1"/>
    </source>
</evidence>
<dbReference type="SUPFAM" id="SSF82549">
    <property type="entry name" value="DAK1/DegV-like"/>
    <property type="match status" value="1"/>
</dbReference>
<evidence type="ECO:0000256" key="1">
    <source>
        <dbReference type="ARBA" id="ARBA00023121"/>
    </source>
</evidence>
<sequence>MRQAVIVADSTADIPQSIASELGIHIVPMRLAFGDQSFVEGVDITAEEFYAKLTKSRELPTTSQTSPSQYAEVYRGLLDAHPGAPIISIHISSGMSGTYQSARLAKEMIEEELGQESGITVIDSLCASYGFGLQVVHAARLAGQGATVERIREEVERLGRERRLYFLVDTLEYLQKGGRIGKAAAILGNLLNIKPILSVDREGVIYAVDKARGRKKALSRVIELFVNDFGESKDLNVAVCDGVNPEGAAEMLSLLSQHFTLHEVVRTSIGAVVGTHVGPGILAVFMWPASGAGE</sequence>
<dbReference type="Gene3D" id="3.40.50.10170">
    <property type="match status" value="1"/>
</dbReference>
<keyword evidence="4" id="KW-1185">Reference proteome</keyword>
<dbReference type="Gene3D" id="3.30.1180.10">
    <property type="match status" value="1"/>
</dbReference>
<organism evidence="2 4">
    <name type="scientific">Paenibacillus macerans</name>
    <name type="common">Bacillus macerans</name>
    <dbReference type="NCBI Taxonomy" id="44252"/>
    <lineage>
        <taxon>Bacteria</taxon>
        <taxon>Bacillati</taxon>
        <taxon>Bacillota</taxon>
        <taxon>Bacilli</taxon>
        <taxon>Bacillales</taxon>
        <taxon>Paenibacillaceae</taxon>
        <taxon>Paenibacillus</taxon>
    </lineage>
</organism>
<dbReference type="GO" id="GO:0008289">
    <property type="term" value="F:lipid binding"/>
    <property type="evidence" value="ECO:0007669"/>
    <property type="project" value="UniProtKB-KW"/>
</dbReference>
<dbReference type="InterPro" id="IPR043168">
    <property type="entry name" value="DegV_C"/>
</dbReference>
<dbReference type="GeneID" id="77006321"/>
<evidence type="ECO:0000313" key="2">
    <source>
        <dbReference type="EMBL" id="KFN09727.1"/>
    </source>
</evidence>
<dbReference type="EMBL" id="WNZZ01000005">
    <property type="protein sequence ID" value="MUG22599.1"/>
    <property type="molecule type" value="Genomic_DNA"/>
</dbReference>
<proteinExistence type="predicted"/>
<dbReference type="NCBIfam" id="TIGR00762">
    <property type="entry name" value="DegV"/>
    <property type="match status" value="1"/>
</dbReference>
<dbReference type="AlphaFoldDB" id="A0A090ZGG6"/>
<dbReference type="InterPro" id="IPR050270">
    <property type="entry name" value="DegV_domain_contain"/>
</dbReference>
<dbReference type="OrthoDB" id="9780660at2"/>
<dbReference type="STRING" id="44252.DJ90_3601"/>
<dbReference type="InterPro" id="IPR003797">
    <property type="entry name" value="DegV"/>
</dbReference>
<gene>
    <name evidence="2" type="ORF">DJ90_3601</name>
    <name evidence="3" type="ORF">GNQ08_09275</name>
</gene>
<dbReference type="Pfam" id="PF02645">
    <property type="entry name" value="DegV"/>
    <property type="match status" value="1"/>
</dbReference>
<comment type="caution">
    <text evidence="2">The sequence shown here is derived from an EMBL/GenBank/DDBJ whole genome shotgun (WGS) entry which is preliminary data.</text>
</comment>
<accession>A0A090ZGG6</accession>
<protein>
    <submittedName>
        <fullName evidence="3">DegV family EDD domain-containing protein</fullName>
    </submittedName>
    <submittedName>
        <fullName evidence="2">EDD, DegV family domain protein</fullName>
    </submittedName>
</protein>
<dbReference type="RefSeq" id="WP_036621613.1">
    <property type="nucleotide sequence ID" value="NZ_BGML01000009.1"/>
</dbReference>
<dbReference type="PANTHER" id="PTHR33434">
    <property type="entry name" value="DEGV DOMAIN-CONTAINING PROTEIN DR_1986-RELATED"/>
    <property type="match status" value="1"/>
</dbReference>
<dbReference type="PATRIC" id="fig|44252.3.peg.2101"/>
<evidence type="ECO:0000313" key="5">
    <source>
        <dbReference type="Proteomes" id="UP000442469"/>
    </source>
</evidence>
<dbReference type="EMBL" id="JMQA01000021">
    <property type="protein sequence ID" value="KFN09727.1"/>
    <property type="molecule type" value="Genomic_DNA"/>
</dbReference>
<keyword evidence="1" id="KW-0446">Lipid-binding</keyword>
<evidence type="ECO:0000313" key="4">
    <source>
        <dbReference type="Proteomes" id="UP000029278"/>
    </source>
</evidence>
<dbReference type="Proteomes" id="UP000029278">
    <property type="component" value="Unassembled WGS sequence"/>
</dbReference>